<proteinExistence type="predicted"/>
<sequence>MKGVITEMAANAISIKTGGKIESLAIHGDIVTHGDNVTNYALEGGELLNFTLGGEMIVNGQDRHT</sequence>
<dbReference type="Proteomes" id="UP000284416">
    <property type="component" value="Unassembled WGS sequence"/>
</dbReference>
<protein>
    <submittedName>
        <fullName evidence="1">Uncharacterized protein</fullName>
    </submittedName>
</protein>
<dbReference type="EMBL" id="QWEG01000001">
    <property type="protein sequence ID" value="RHW43412.1"/>
    <property type="molecule type" value="Genomic_DNA"/>
</dbReference>
<dbReference type="OrthoDB" id="3661445at2"/>
<accession>A0A417YZW4</accession>
<reference evidence="1 2" key="1">
    <citation type="journal article" date="2017" name="Int. J. Syst. Evol. Microbiol.">
        <title>Bacillus notoginsengisoli sp. nov., a novel bacterium isolated from the rhizosphere of Panax notoginseng.</title>
        <authorList>
            <person name="Zhang M.Y."/>
            <person name="Cheng J."/>
            <person name="Cai Y."/>
            <person name="Zhang T.Y."/>
            <person name="Wu Y.Y."/>
            <person name="Manikprabhu D."/>
            <person name="Li W.J."/>
            <person name="Zhang Y.X."/>
        </authorList>
    </citation>
    <scope>NUCLEOTIDE SEQUENCE [LARGE SCALE GENOMIC DNA]</scope>
    <source>
        <strain evidence="1 2">JCM 30743</strain>
    </source>
</reference>
<name>A0A417YZW4_9BACI</name>
<evidence type="ECO:0000313" key="2">
    <source>
        <dbReference type="Proteomes" id="UP000284416"/>
    </source>
</evidence>
<dbReference type="RefSeq" id="WP_118919020.1">
    <property type="nucleotide sequence ID" value="NZ_QWEG01000001.1"/>
</dbReference>
<gene>
    <name evidence="1" type="ORF">D1B31_01765</name>
</gene>
<keyword evidence="2" id="KW-1185">Reference proteome</keyword>
<comment type="caution">
    <text evidence="1">The sequence shown here is derived from an EMBL/GenBank/DDBJ whole genome shotgun (WGS) entry which is preliminary data.</text>
</comment>
<organism evidence="1 2">
    <name type="scientific">Neobacillus notoginsengisoli</name>
    <dbReference type="NCBI Taxonomy" id="1578198"/>
    <lineage>
        <taxon>Bacteria</taxon>
        <taxon>Bacillati</taxon>
        <taxon>Bacillota</taxon>
        <taxon>Bacilli</taxon>
        <taxon>Bacillales</taxon>
        <taxon>Bacillaceae</taxon>
        <taxon>Neobacillus</taxon>
    </lineage>
</organism>
<dbReference type="AlphaFoldDB" id="A0A417YZW4"/>
<evidence type="ECO:0000313" key="1">
    <source>
        <dbReference type="EMBL" id="RHW43412.1"/>
    </source>
</evidence>